<feature type="compositionally biased region" description="Basic and acidic residues" evidence="1">
    <location>
        <begin position="21"/>
        <end position="32"/>
    </location>
</feature>
<dbReference type="Proteomes" id="UP001205105">
    <property type="component" value="Unassembled WGS sequence"/>
</dbReference>
<keyword evidence="3" id="KW-1185">Reference proteome</keyword>
<evidence type="ECO:0000313" key="2">
    <source>
        <dbReference type="EMBL" id="KAI7844820.1"/>
    </source>
</evidence>
<dbReference type="AlphaFoldDB" id="A0AAD5H8P2"/>
<gene>
    <name evidence="2" type="ORF">COHA_001699</name>
</gene>
<reference evidence="2" key="1">
    <citation type="submission" date="2020-11" db="EMBL/GenBank/DDBJ databases">
        <title>Chlorella ohadii genome sequencing and assembly.</title>
        <authorList>
            <person name="Murik O."/>
            <person name="Treves H."/>
            <person name="Kedem I."/>
            <person name="Shotland Y."/>
            <person name="Kaplan A."/>
        </authorList>
    </citation>
    <scope>NUCLEOTIDE SEQUENCE</scope>
    <source>
        <strain evidence="2">1</strain>
    </source>
</reference>
<organism evidence="2 3">
    <name type="scientific">Chlorella ohadii</name>
    <dbReference type="NCBI Taxonomy" id="2649997"/>
    <lineage>
        <taxon>Eukaryota</taxon>
        <taxon>Viridiplantae</taxon>
        <taxon>Chlorophyta</taxon>
        <taxon>core chlorophytes</taxon>
        <taxon>Trebouxiophyceae</taxon>
        <taxon>Chlorellales</taxon>
        <taxon>Chlorellaceae</taxon>
        <taxon>Chlorella clade</taxon>
        <taxon>Chlorella</taxon>
    </lineage>
</organism>
<accession>A0AAD5H8P2</accession>
<name>A0AAD5H8P2_9CHLO</name>
<protein>
    <submittedName>
        <fullName evidence="2">Uncharacterized protein</fullName>
    </submittedName>
</protein>
<dbReference type="EMBL" id="JADXDR010000024">
    <property type="protein sequence ID" value="KAI7844820.1"/>
    <property type="molecule type" value="Genomic_DNA"/>
</dbReference>
<evidence type="ECO:0000313" key="3">
    <source>
        <dbReference type="Proteomes" id="UP001205105"/>
    </source>
</evidence>
<comment type="caution">
    <text evidence="2">The sequence shown here is derived from an EMBL/GenBank/DDBJ whole genome shotgun (WGS) entry which is preliminary data.</text>
</comment>
<proteinExistence type="predicted"/>
<feature type="region of interest" description="Disordered" evidence="1">
    <location>
        <begin position="1"/>
        <end position="32"/>
    </location>
</feature>
<sequence length="390" mass="39523">MDPFSGLDQMGVGPLSRRRRDAATGDSDKYLTIEKPDPSAAKAFKTVASIDGNGVLTLVELSDGGVKTIAADITVDGGTLKTMSDGAVKAALNSKGEIIKAADAAINKALIGDSMDVKGTVTSKKVLVGVDNNTKKAKVELSESGVKSIDVIVDGGALKTILGDVVKGSLDSKGELVIKAVDATINNALTAASTDVKGTLTSKKVQVGLDNNTKKAKVELSDAGIKTVAADIVADGGALKGTLSSAGLTIKSEGKTMALISNKGVLNALQIVAGTLSSAGVTVTSKLEVVGSTKLAQLATSSDATFGGPVNANKSLKVFGDTTLGDDSSGPKTVNVKGKLVTVDAEMENATVNNKIETKTLSSSSDITVLGDLKANGLIAPTCFCRLART</sequence>
<evidence type="ECO:0000256" key="1">
    <source>
        <dbReference type="SAM" id="MobiDB-lite"/>
    </source>
</evidence>